<proteinExistence type="predicted"/>
<protein>
    <submittedName>
        <fullName evidence="1">Uncharacterized protein</fullName>
    </submittedName>
</protein>
<name>H0E3T1_9ACTN</name>
<dbReference type="Proteomes" id="UP000005143">
    <property type="component" value="Unassembled WGS sequence"/>
</dbReference>
<accession>H0E3T1</accession>
<evidence type="ECO:0000313" key="1">
    <source>
        <dbReference type="EMBL" id="EHN11650.1"/>
    </source>
</evidence>
<keyword evidence="2" id="KW-1185">Reference proteome</keyword>
<organism evidence="1 2">
    <name type="scientific">Patulibacter medicamentivorans</name>
    <dbReference type="NCBI Taxonomy" id="1097667"/>
    <lineage>
        <taxon>Bacteria</taxon>
        <taxon>Bacillati</taxon>
        <taxon>Actinomycetota</taxon>
        <taxon>Thermoleophilia</taxon>
        <taxon>Solirubrobacterales</taxon>
        <taxon>Patulibacteraceae</taxon>
        <taxon>Patulibacter</taxon>
    </lineage>
</organism>
<gene>
    <name evidence="1" type="ORF">PAI11_14550</name>
</gene>
<sequence length="66" mass="6984">MTTPTPIVLVLELDPEVEPITGRVRTAAGRDLPFRGWAALASVLGAMTGPVPPPTPPQEHHDATHP</sequence>
<comment type="caution">
    <text evidence="1">The sequence shown here is derived from an EMBL/GenBank/DDBJ whole genome shotgun (WGS) entry which is preliminary data.</text>
</comment>
<evidence type="ECO:0000313" key="2">
    <source>
        <dbReference type="Proteomes" id="UP000005143"/>
    </source>
</evidence>
<dbReference type="RefSeq" id="WP_007572625.1">
    <property type="nucleotide sequence ID" value="NZ_AGUD01000081.1"/>
</dbReference>
<reference evidence="1 2" key="1">
    <citation type="journal article" date="2013" name="Biodegradation">
        <title>Quantitative proteomic analysis of ibuprofen-degrading Patulibacter sp. strain I11.</title>
        <authorList>
            <person name="Almeida B."/>
            <person name="Kjeldal H."/>
            <person name="Lolas I."/>
            <person name="Knudsen A.D."/>
            <person name="Carvalho G."/>
            <person name="Nielsen K.L."/>
            <person name="Barreto Crespo M.T."/>
            <person name="Stensballe A."/>
            <person name="Nielsen J.L."/>
        </authorList>
    </citation>
    <scope>NUCLEOTIDE SEQUENCE [LARGE SCALE GENOMIC DNA]</scope>
    <source>
        <strain evidence="1 2">I11</strain>
    </source>
</reference>
<dbReference type="EMBL" id="AGUD01000081">
    <property type="protein sequence ID" value="EHN11650.1"/>
    <property type="molecule type" value="Genomic_DNA"/>
</dbReference>
<dbReference type="AlphaFoldDB" id="H0E3T1"/>